<dbReference type="InterPro" id="IPR047575">
    <property type="entry name" value="Sm"/>
</dbReference>
<dbReference type="Pfam" id="PF01423">
    <property type="entry name" value="LSM"/>
    <property type="match status" value="1"/>
</dbReference>
<evidence type="ECO:0000256" key="7">
    <source>
        <dbReference type="ARBA" id="ARBA00023242"/>
    </source>
</evidence>
<evidence type="ECO:0000256" key="6">
    <source>
        <dbReference type="ARBA" id="ARBA00023187"/>
    </source>
</evidence>
<organism evidence="12 13">
    <name type="scientific">Echinops telfairi</name>
    <name type="common">Lesser hedgehog tenrec</name>
    <dbReference type="NCBI Taxonomy" id="9371"/>
    <lineage>
        <taxon>Eukaryota</taxon>
        <taxon>Metazoa</taxon>
        <taxon>Chordata</taxon>
        <taxon>Craniata</taxon>
        <taxon>Vertebrata</taxon>
        <taxon>Euteleostomi</taxon>
        <taxon>Mammalia</taxon>
        <taxon>Eutheria</taxon>
        <taxon>Afrotheria</taxon>
        <taxon>Tenrecidae</taxon>
        <taxon>Tenrecinae</taxon>
        <taxon>Echinops</taxon>
    </lineage>
</organism>
<dbReference type="PIRSF" id="PIRSF006609">
    <property type="entry name" value="snRNP_SmF"/>
    <property type="match status" value="1"/>
</dbReference>
<keyword evidence="7 10" id="KW-0539">Nucleus</keyword>
<keyword evidence="4 10" id="KW-0747">Spliceosome</keyword>
<keyword evidence="12" id="KW-1185">Reference proteome</keyword>
<gene>
    <name evidence="13" type="primary">LOC105979176</name>
</gene>
<dbReference type="Gene3D" id="2.30.30.100">
    <property type="match status" value="1"/>
</dbReference>
<reference evidence="13" key="1">
    <citation type="submission" date="2025-08" db="UniProtKB">
        <authorList>
            <consortium name="RefSeq"/>
        </authorList>
    </citation>
    <scope>IDENTIFICATION</scope>
</reference>
<keyword evidence="3 10" id="KW-0507">mRNA processing</keyword>
<dbReference type="PANTHER" id="PTHR11021">
    <property type="entry name" value="SMALL NUCLEAR RIBONUCLEOPROTEIN F SNRNP-F"/>
    <property type="match status" value="1"/>
</dbReference>
<comment type="similarity">
    <text evidence="2 10">Belongs to the snRNP Sm proteins family. SmF/LSm6 subfamily.</text>
</comment>
<evidence type="ECO:0000256" key="2">
    <source>
        <dbReference type="ARBA" id="ARBA00007927"/>
    </source>
</evidence>
<dbReference type="InterPro" id="IPR010920">
    <property type="entry name" value="LSM_dom_sf"/>
</dbReference>
<evidence type="ECO:0000256" key="1">
    <source>
        <dbReference type="ARBA" id="ARBA00004123"/>
    </source>
</evidence>
<evidence type="ECO:0000256" key="10">
    <source>
        <dbReference type="PIRNR" id="PIRNR006609"/>
    </source>
</evidence>
<protein>
    <recommendedName>
        <fullName evidence="9">Sm protein F</fullName>
    </recommendedName>
</protein>
<evidence type="ECO:0000256" key="3">
    <source>
        <dbReference type="ARBA" id="ARBA00022664"/>
    </source>
</evidence>
<sequence>MSLPVNPKPFLNGLKGKPVMVKLKRGMEYKGYLLSGDGYRNKQLVNTEEYIGGVLSGRLAEVSIRYNDVLYIRGLEEDGEIRE</sequence>
<dbReference type="RefSeq" id="XP_012861690.1">
    <property type="nucleotide sequence ID" value="XM_013006236.1"/>
</dbReference>
<dbReference type="InterPro" id="IPR001163">
    <property type="entry name" value="Sm_dom_euk/arc"/>
</dbReference>
<dbReference type="SMART" id="SM00651">
    <property type="entry name" value="Sm"/>
    <property type="match status" value="1"/>
</dbReference>
<dbReference type="PROSITE" id="PS52002">
    <property type="entry name" value="SM"/>
    <property type="match status" value="1"/>
</dbReference>
<comment type="subcellular location">
    <subcellularLocation>
        <location evidence="1 10">Nucleus</location>
    </subcellularLocation>
</comment>
<dbReference type="PANTHER" id="PTHR11021:SF0">
    <property type="entry name" value="SMALL NUCLEAR RIBONUCLEOPROTEIN F"/>
    <property type="match status" value="1"/>
</dbReference>
<dbReference type="SUPFAM" id="SSF50182">
    <property type="entry name" value="Sm-like ribonucleoproteins"/>
    <property type="match status" value="1"/>
</dbReference>
<keyword evidence="6 10" id="KW-0508">mRNA splicing</keyword>
<evidence type="ECO:0000259" key="11">
    <source>
        <dbReference type="PROSITE" id="PS52002"/>
    </source>
</evidence>
<dbReference type="InterPro" id="IPR016487">
    <property type="entry name" value="Lsm6/sSmF"/>
</dbReference>
<evidence type="ECO:0000256" key="5">
    <source>
        <dbReference type="ARBA" id="ARBA00022884"/>
    </source>
</evidence>
<accession>A0ABM0ZRY6</accession>
<keyword evidence="8 10" id="KW-0687">Ribonucleoprotein</keyword>
<evidence type="ECO:0000313" key="13">
    <source>
        <dbReference type="RefSeq" id="XP_012861690.1"/>
    </source>
</evidence>
<dbReference type="GeneID" id="105979176"/>
<keyword evidence="5 10" id="KW-0694">RNA-binding</keyword>
<proteinExistence type="inferred from homology"/>
<name>A0ABM0ZRY6_ECHTE</name>
<dbReference type="Proteomes" id="UP000694863">
    <property type="component" value="Unplaced"/>
</dbReference>
<evidence type="ECO:0000313" key="12">
    <source>
        <dbReference type="Proteomes" id="UP000694863"/>
    </source>
</evidence>
<evidence type="ECO:0000256" key="8">
    <source>
        <dbReference type="ARBA" id="ARBA00023274"/>
    </source>
</evidence>
<evidence type="ECO:0000256" key="9">
    <source>
        <dbReference type="ARBA" id="ARBA00030144"/>
    </source>
</evidence>
<dbReference type="InterPro" id="IPR034100">
    <property type="entry name" value="Sm_F"/>
</dbReference>
<feature type="domain" description="Sm" evidence="11">
    <location>
        <begin position="6"/>
        <end position="78"/>
    </location>
</feature>
<evidence type="ECO:0000256" key="4">
    <source>
        <dbReference type="ARBA" id="ARBA00022728"/>
    </source>
</evidence>
<dbReference type="CDD" id="cd01722">
    <property type="entry name" value="Sm_F"/>
    <property type="match status" value="1"/>
</dbReference>